<gene>
    <name evidence="1" type="ORF">FGO68_gene12598</name>
</gene>
<dbReference type="AlphaFoldDB" id="A0A8J8NFE1"/>
<accession>A0A8J8NFE1</accession>
<keyword evidence="2" id="KW-1185">Reference proteome</keyword>
<reference evidence="1" key="1">
    <citation type="submission" date="2019-06" db="EMBL/GenBank/DDBJ databases">
        <authorList>
            <person name="Zheng W."/>
        </authorList>
    </citation>
    <scope>NUCLEOTIDE SEQUENCE</scope>
    <source>
        <strain evidence="1">QDHG01</strain>
    </source>
</reference>
<dbReference type="Proteomes" id="UP000785679">
    <property type="component" value="Unassembled WGS sequence"/>
</dbReference>
<dbReference type="EMBL" id="RRYP01017203">
    <property type="protein sequence ID" value="TNV74272.1"/>
    <property type="molecule type" value="Genomic_DNA"/>
</dbReference>
<organism evidence="1 2">
    <name type="scientific">Halteria grandinella</name>
    <dbReference type="NCBI Taxonomy" id="5974"/>
    <lineage>
        <taxon>Eukaryota</taxon>
        <taxon>Sar</taxon>
        <taxon>Alveolata</taxon>
        <taxon>Ciliophora</taxon>
        <taxon>Intramacronucleata</taxon>
        <taxon>Spirotrichea</taxon>
        <taxon>Stichotrichia</taxon>
        <taxon>Sporadotrichida</taxon>
        <taxon>Halteriidae</taxon>
        <taxon>Halteria</taxon>
    </lineage>
</organism>
<proteinExistence type="predicted"/>
<evidence type="ECO:0000313" key="1">
    <source>
        <dbReference type="EMBL" id="TNV74272.1"/>
    </source>
</evidence>
<comment type="caution">
    <text evidence="1">The sequence shown here is derived from an EMBL/GenBank/DDBJ whole genome shotgun (WGS) entry which is preliminary data.</text>
</comment>
<sequence>MTNLKYLKVLSKFELLVSGDKFEVIQSESKVETPSYIKISIQLEVKDFAAQILQLLYGFCKYQNATNFIVESQKCNFQHDLTLKQLYHKIQQLINLRILTLPLGSYDGITQDIIEMLKALKKLDYLFFFSQPNQDVDADIIQAITQFAIDHLGELRLIQFYLAKPITLQGIDCKHRASPFHVKMIIESTPKYKYHSIFDGRFGLKKIVNKNVEDQEQILNH</sequence>
<name>A0A8J8NFE1_HALGN</name>
<evidence type="ECO:0000313" key="2">
    <source>
        <dbReference type="Proteomes" id="UP000785679"/>
    </source>
</evidence>
<protein>
    <submittedName>
        <fullName evidence="1">Uncharacterized protein</fullName>
    </submittedName>
</protein>